<comment type="caution">
    <text evidence="2">The sequence shown here is derived from an EMBL/GenBank/DDBJ whole genome shotgun (WGS) entry which is preliminary data.</text>
</comment>
<dbReference type="AlphaFoldDB" id="A0AA42CNZ2"/>
<proteinExistence type="predicted"/>
<evidence type="ECO:0000313" key="2">
    <source>
        <dbReference type="EMBL" id="MCW6509890.1"/>
    </source>
</evidence>
<gene>
    <name evidence="2" type="ORF">M8523_17875</name>
</gene>
<feature type="region of interest" description="Disordered" evidence="1">
    <location>
        <begin position="26"/>
        <end position="50"/>
    </location>
</feature>
<name>A0AA42CNZ2_9HYPH</name>
<dbReference type="EMBL" id="JAMOIM010000012">
    <property type="protein sequence ID" value="MCW6509890.1"/>
    <property type="molecule type" value="Genomic_DNA"/>
</dbReference>
<keyword evidence="3" id="KW-1185">Reference proteome</keyword>
<dbReference type="Proteomes" id="UP001165667">
    <property type="component" value="Unassembled WGS sequence"/>
</dbReference>
<accession>A0AA42CNZ2</accession>
<dbReference type="RefSeq" id="WP_282586262.1">
    <property type="nucleotide sequence ID" value="NZ_JAMOIM010000012.1"/>
</dbReference>
<reference evidence="2" key="1">
    <citation type="submission" date="2022-05" db="EMBL/GenBank/DDBJ databases">
        <authorList>
            <person name="Pankratov T."/>
        </authorList>
    </citation>
    <scope>NUCLEOTIDE SEQUENCE</scope>
    <source>
        <strain evidence="2">BP6-180914</strain>
    </source>
</reference>
<sequence>MPDPIIQKALGPICVEGAFGERCANPNPPLARRSSQAMSGGGFTPPPLFP</sequence>
<evidence type="ECO:0000256" key="1">
    <source>
        <dbReference type="SAM" id="MobiDB-lite"/>
    </source>
</evidence>
<protein>
    <submittedName>
        <fullName evidence="2">Uncharacterized protein</fullName>
    </submittedName>
</protein>
<evidence type="ECO:0000313" key="3">
    <source>
        <dbReference type="Proteomes" id="UP001165667"/>
    </source>
</evidence>
<organism evidence="2 3">
    <name type="scientific">Lichenifustis flavocetrariae</name>
    <dbReference type="NCBI Taxonomy" id="2949735"/>
    <lineage>
        <taxon>Bacteria</taxon>
        <taxon>Pseudomonadati</taxon>
        <taxon>Pseudomonadota</taxon>
        <taxon>Alphaproteobacteria</taxon>
        <taxon>Hyphomicrobiales</taxon>
        <taxon>Lichenihabitantaceae</taxon>
        <taxon>Lichenifustis</taxon>
    </lineage>
</organism>